<dbReference type="EMBL" id="JAUSVF010000006">
    <property type="protein sequence ID" value="MDQ0323939.1"/>
    <property type="molecule type" value="Genomic_DNA"/>
</dbReference>
<proteinExistence type="predicted"/>
<evidence type="ECO:0000313" key="2">
    <source>
        <dbReference type="Proteomes" id="UP001230207"/>
    </source>
</evidence>
<gene>
    <name evidence="1" type="ORF">QO002_006146</name>
</gene>
<evidence type="ECO:0000313" key="1">
    <source>
        <dbReference type="EMBL" id="MDQ0323939.1"/>
    </source>
</evidence>
<dbReference type="RefSeq" id="WP_307237061.1">
    <property type="nucleotide sequence ID" value="NZ_JAUSVF010000006.1"/>
</dbReference>
<reference evidence="1 2" key="1">
    <citation type="submission" date="2023-07" db="EMBL/GenBank/DDBJ databases">
        <title>Genomic Encyclopedia of Type Strains, Phase IV (KMG-IV): sequencing the most valuable type-strain genomes for metagenomic binning, comparative biology and taxonomic classification.</title>
        <authorList>
            <person name="Goeker M."/>
        </authorList>
    </citation>
    <scope>NUCLEOTIDE SEQUENCE [LARGE SCALE GENOMIC DNA]</scope>
    <source>
        <strain evidence="1 2">DSM 1112</strain>
    </source>
</reference>
<name>A0ABU0C0A0_9HYPH</name>
<protein>
    <submittedName>
        <fullName evidence="1">Uncharacterized protein</fullName>
    </submittedName>
</protein>
<sequence length="59" mass="6258">MAETFNVGRTALLATIGGTRDFLPGPLGPAILKGFLFAAQWSERAGNNPARNQSFSPHS</sequence>
<accession>A0ABU0C0A0</accession>
<dbReference type="Proteomes" id="UP001230207">
    <property type="component" value="Unassembled WGS sequence"/>
</dbReference>
<comment type="caution">
    <text evidence="1">The sequence shown here is derived from an EMBL/GenBank/DDBJ whole genome shotgun (WGS) entry which is preliminary data.</text>
</comment>
<organism evidence="1 2">
    <name type="scientific">Pararhizobium capsulatum DSM 1112</name>
    <dbReference type="NCBI Taxonomy" id="1121113"/>
    <lineage>
        <taxon>Bacteria</taxon>
        <taxon>Pseudomonadati</taxon>
        <taxon>Pseudomonadota</taxon>
        <taxon>Alphaproteobacteria</taxon>
        <taxon>Hyphomicrobiales</taxon>
        <taxon>Rhizobiaceae</taxon>
        <taxon>Rhizobium/Agrobacterium group</taxon>
        <taxon>Pararhizobium</taxon>
    </lineage>
</organism>
<keyword evidence="2" id="KW-1185">Reference proteome</keyword>